<dbReference type="GO" id="GO:0017056">
    <property type="term" value="F:structural constituent of nuclear pore"/>
    <property type="evidence" value="ECO:0007669"/>
    <property type="project" value="InterPro"/>
</dbReference>
<dbReference type="STRING" id="1097556.R4X7R9"/>
<comment type="subcellular location">
    <subcellularLocation>
        <location evidence="1">Nucleus</location>
        <location evidence="1">Nuclear pore complex</location>
    </subcellularLocation>
</comment>
<evidence type="ECO:0000313" key="9">
    <source>
        <dbReference type="EMBL" id="CCG81228.1"/>
    </source>
</evidence>
<evidence type="ECO:0000256" key="2">
    <source>
        <dbReference type="ARBA" id="ARBA00022448"/>
    </source>
</evidence>
<comment type="caution">
    <text evidence="9">The sequence shown here is derived from an EMBL/GenBank/DDBJ whole genome shotgun (WGS) entry which is preliminary data.</text>
</comment>
<evidence type="ECO:0000256" key="4">
    <source>
        <dbReference type="ARBA" id="ARBA00022927"/>
    </source>
</evidence>
<accession>R4X7R9</accession>
<evidence type="ECO:0000256" key="7">
    <source>
        <dbReference type="ARBA" id="ARBA00023242"/>
    </source>
</evidence>
<evidence type="ECO:0000256" key="3">
    <source>
        <dbReference type="ARBA" id="ARBA00022816"/>
    </source>
</evidence>
<dbReference type="GO" id="GO:0005643">
    <property type="term" value="C:nuclear pore"/>
    <property type="evidence" value="ECO:0007669"/>
    <property type="project" value="UniProtKB-SubCell"/>
</dbReference>
<evidence type="ECO:0000256" key="5">
    <source>
        <dbReference type="ARBA" id="ARBA00023010"/>
    </source>
</evidence>
<keyword evidence="6" id="KW-0906">Nuclear pore complex</keyword>
<reference evidence="9 10" key="1">
    <citation type="journal article" date="2013" name="MBio">
        <title>Genome sequencing of the plant pathogen Taphrina deformans, the causal agent of peach leaf curl.</title>
        <authorList>
            <person name="Cisse O.H."/>
            <person name="Almeida J.M.G.C.F."/>
            <person name="Fonseca A."/>
            <person name="Kumar A.A."/>
            <person name="Salojaervi J."/>
            <person name="Overmyer K."/>
            <person name="Hauser P.M."/>
            <person name="Pagni M."/>
        </authorList>
    </citation>
    <scope>NUCLEOTIDE SEQUENCE [LARGE SCALE GENOMIC DNA]</scope>
    <source>
        <strain evidence="10">PYCC 5710 / ATCC 11124 / CBS 356.35 / IMI 108563 / JCM 9778 / NBRC 8474</strain>
    </source>
</reference>
<dbReference type="PANTHER" id="PTHR13437">
    <property type="entry name" value="NUCLEOPORIN P58/P45 NUCLEOPORIN-LIKE PROTEIN 1"/>
    <property type="match status" value="1"/>
</dbReference>
<keyword evidence="4" id="KW-0653">Protein transport</keyword>
<feature type="region of interest" description="Disordered" evidence="8">
    <location>
        <begin position="1"/>
        <end position="67"/>
    </location>
</feature>
<keyword evidence="3" id="KW-0509">mRNA transport</keyword>
<dbReference type="InterPro" id="IPR024882">
    <property type="entry name" value="NUP58/p45/49"/>
</dbReference>
<keyword evidence="5" id="KW-0811">Translocation</keyword>
<dbReference type="EMBL" id="CAHR02000030">
    <property type="protein sequence ID" value="CCG81228.1"/>
    <property type="molecule type" value="Genomic_DNA"/>
</dbReference>
<dbReference type="Proteomes" id="UP000013776">
    <property type="component" value="Unassembled WGS sequence"/>
</dbReference>
<keyword evidence="7" id="KW-0539">Nucleus</keyword>
<keyword evidence="2" id="KW-0813">Transport</keyword>
<sequence length="256" mass="28716">MFNFGNSSVNNNSNNNNNNNSNPNNNQQTSFSGFSSLQPQQQQQQQQQQQSQFQLQQSTNQNQNNGNIPIERLTRVSDLPNDAQNLIEQLNQHIIQQISISDQFALNEESLGQTVESVTTDVAEIQKREARTQAALQLDQSSLETLRDQVHGDAEDVRISTRFVDGIKTGTLNLRGSTDLILKYFFDVTNTIEGDIKAYDKLISSIERHVINAKGNSQLQDSETLIAALKSQHESFMRVASKVATAHDRVNQVTQQ</sequence>
<evidence type="ECO:0000256" key="6">
    <source>
        <dbReference type="ARBA" id="ARBA00023132"/>
    </source>
</evidence>
<name>R4X7R9_TAPDE</name>
<dbReference type="VEuPathDB" id="FungiDB:TAPDE_000951"/>
<dbReference type="GO" id="GO:0008139">
    <property type="term" value="F:nuclear localization sequence binding"/>
    <property type="evidence" value="ECO:0007669"/>
    <property type="project" value="InterPro"/>
</dbReference>
<dbReference type="PANTHER" id="PTHR13437:SF2">
    <property type="entry name" value="NUCLEOPORIN P58_P45"/>
    <property type="match status" value="1"/>
</dbReference>
<protein>
    <submittedName>
        <fullName evidence="9">Nucleoporin nup45</fullName>
    </submittedName>
</protein>
<dbReference type="GO" id="GO:0015031">
    <property type="term" value="P:protein transport"/>
    <property type="evidence" value="ECO:0007669"/>
    <property type="project" value="UniProtKB-KW"/>
</dbReference>
<dbReference type="GO" id="GO:0051028">
    <property type="term" value="P:mRNA transport"/>
    <property type="evidence" value="ECO:0007669"/>
    <property type="project" value="UniProtKB-KW"/>
</dbReference>
<organism evidence="9 10">
    <name type="scientific">Taphrina deformans (strain PYCC 5710 / ATCC 11124 / CBS 356.35 / IMI 108563 / JCM 9778 / NBRC 8474)</name>
    <name type="common">Peach leaf curl fungus</name>
    <name type="synonym">Lalaria deformans</name>
    <dbReference type="NCBI Taxonomy" id="1097556"/>
    <lineage>
        <taxon>Eukaryota</taxon>
        <taxon>Fungi</taxon>
        <taxon>Dikarya</taxon>
        <taxon>Ascomycota</taxon>
        <taxon>Taphrinomycotina</taxon>
        <taxon>Taphrinomycetes</taxon>
        <taxon>Taphrinales</taxon>
        <taxon>Taphrinaceae</taxon>
        <taxon>Taphrina</taxon>
    </lineage>
</organism>
<dbReference type="Gene3D" id="6.10.140.1350">
    <property type="match status" value="1"/>
</dbReference>
<gene>
    <name evidence="9" type="ORF">TAPDE_000951</name>
</gene>
<dbReference type="eggNOG" id="KOG0845">
    <property type="taxonomic scope" value="Eukaryota"/>
</dbReference>
<evidence type="ECO:0000256" key="1">
    <source>
        <dbReference type="ARBA" id="ARBA00004567"/>
    </source>
</evidence>
<evidence type="ECO:0000256" key="8">
    <source>
        <dbReference type="SAM" id="MobiDB-lite"/>
    </source>
</evidence>
<dbReference type="AlphaFoldDB" id="R4X7R9"/>
<keyword evidence="10" id="KW-1185">Reference proteome</keyword>
<proteinExistence type="predicted"/>
<evidence type="ECO:0000313" key="10">
    <source>
        <dbReference type="Proteomes" id="UP000013776"/>
    </source>
</evidence>
<dbReference type="OrthoDB" id="2538017at2759"/>